<protein>
    <submittedName>
        <fullName evidence="1">Sulfurtransferase TusB</fullName>
    </submittedName>
</protein>
<dbReference type="Proteomes" id="UP000652176">
    <property type="component" value="Unassembled WGS sequence"/>
</dbReference>
<comment type="caution">
    <text evidence="1">The sequence shown here is derived from an EMBL/GenBank/DDBJ whole genome shotgun (WGS) entry which is preliminary data.</text>
</comment>
<proteinExistence type="predicted"/>
<sequence length="97" mass="10494">MLHLLSQMPLQTAVVERIGNGDDVVLMDGAVCATLTGHSGNALLRQLLSQSCRVYALQEMLLVHGVEQQGLLVGVELIDYAGLVELTVKNPVIHSWC</sequence>
<accession>A0ABR9D4R4</accession>
<dbReference type="Pfam" id="PF04077">
    <property type="entry name" value="DsrH"/>
    <property type="match status" value="1"/>
</dbReference>
<evidence type="ECO:0000313" key="2">
    <source>
        <dbReference type="Proteomes" id="UP000652176"/>
    </source>
</evidence>
<dbReference type="SUPFAM" id="SSF75169">
    <property type="entry name" value="DsrEFH-like"/>
    <property type="match status" value="1"/>
</dbReference>
<gene>
    <name evidence="1" type="ORF">IE877_19970</name>
</gene>
<dbReference type="InterPro" id="IPR007215">
    <property type="entry name" value="Sulphur_relay_TusB/DsrH"/>
</dbReference>
<dbReference type="InterPro" id="IPR027396">
    <property type="entry name" value="DsrEFH-like"/>
</dbReference>
<dbReference type="EMBL" id="JACXSS010000001">
    <property type="protein sequence ID" value="MBD9358122.1"/>
    <property type="molecule type" value="Genomic_DNA"/>
</dbReference>
<reference evidence="1 2" key="1">
    <citation type="submission" date="2020-09" db="EMBL/GenBank/DDBJ databases">
        <title>Methylomonas albis sp. nov. and Methylomonas fluvii sp. nov.: Two cold-adapted methanotrophs from the River Elbe and an amended description of Methylovulum psychrotolerans strain Eb1.</title>
        <authorList>
            <person name="Bussmann I.K."/>
            <person name="Klings K.-W."/>
            <person name="Warnstedt J."/>
            <person name="Hoppert M."/>
            <person name="Saborowski A."/>
            <person name="Horn F."/>
            <person name="Liebner S."/>
        </authorList>
    </citation>
    <scope>NUCLEOTIDE SEQUENCE [LARGE SCALE GENOMIC DNA]</scope>
    <source>
        <strain evidence="1 2">EbA</strain>
    </source>
</reference>
<dbReference type="RefSeq" id="WP_192376354.1">
    <property type="nucleotide sequence ID" value="NZ_CAJHIV010000001.1"/>
</dbReference>
<keyword evidence="2" id="KW-1185">Reference proteome</keyword>
<evidence type="ECO:0000313" key="1">
    <source>
        <dbReference type="EMBL" id="MBD9358122.1"/>
    </source>
</evidence>
<organism evidence="1 2">
    <name type="scientific">Methylomonas albis</name>
    <dbReference type="NCBI Taxonomy" id="1854563"/>
    <lineage>
        <taxon>Bacteria</taxon>
        <taxon>Pseudomonadati</taxon>
        <taxon>Pseudomonadota</taxon>
        <taxon>Gammaproteobacteria</taxon>
        <taxon>Methylococcales</taxon>
        <taxon>Methylococcaceae</taxon>
        <taxon>Methylomonas</taxon>
    </lineage>
</organism>
<dbReference type="Gene3D" id="3.40.1260.10">
    <property type="entry name" value="DsrEFH-like"/>
    <property type="match status" value="1"/>
</dbReference>
<name>A0ABR9D4R4_9GAMM</name>